<evidence type="ECO:0000313" key="3">
    <source>
        <dbReference type="Proteomes" id="UP001250214"/>
    </source>
</evidence>
<organism evidence="2 3">
    <name type="scientific">Lipingzhangella rawalii</name>
    <dbReference type="NCBI Taxonomy" id="2055835"/>
    <lineage>
        <taxon>Bacteria</taxon>
        <taxon>Bacillati</taxon>
        <taxon>Actinomycetota</taxon>
        <taxon>Actinomycetes</taxon>
        <taxon>Streptosporangiales</taxon>
        <taxon>Nocardiopsidaceae</taxon>
        <taxon>Lipingzhangella</taxon>
    </lineage>
</organism>
<protein>
    <recommendedName>
        <fullName evidence="4">Tyr recombinase domain-containing protein</fullName>
    </recommendedName>
</protein>
<proteinExistence type="predicted"/>
<dbReference type="Proteomes" id="UP001250214">
    <property type="component" value="Unassembled WGS sequence"/>
</dbReference>
<evidence type="ECO:0008006" key="4">
    <source>
        <dbReference type="Google" id="ProtNLM"/>
    </source>
</evidence>
<sequence>METLANTAAELRTKYNQTSAASSVNRALIRHLAYTGLRWSEAPALRANKVDLDKRRIRVSVAF</sequence>
<dbReference type="SUPFAM" id="SSF56349">
    <property type="entry name" value="DNA breaking-rejoining enzymes"/>
    <property type="match status" value="1"/>
</dbReference>
<evidence type="ECO:0000256" key="1">
    <source>
        <dbReference type="ARBA" id="ARBA00023172"/>
    </source>
</evidence>
<gene>
    <name evidence="2" type="ORF">RIF23_03230</name>
</gene>
<accession>A0ABU2H1Y4</accession>
<dbReference type="Gene3D" id="1.10.443.10">
    <property type="entry name" value="Intergrase catalytic core"/>
    <property type="match status" value="1"/>
</dbReference>
<reference evidence="3" key="1">
    <citation type="submission" date="2023-07" db="EMBL/GenBank/DDBJ databases">
        <title>Novel species in the genus Lipingzhangella isolated from Sambhar Salt Lake.</title>
        <authorList>
            <person name="Jiya N."/>
            <person name="Kajale S."/>
            <person name="Sharma A."/>
        </authorList>
    </citation>
    <scope>NUCLEOTIDE SEQUENCE [LARGE SCALE GENOMIC DNA]</scope>
    <source>
        <strain evidence="3">LS1_29</strain>
    </source>
</reference>
<dbReference type="RefSeq" id="WP_310910794.1">
    <property type="nucleotide sequence ID" value="NZ_JAVLVT010000001.1"/>
</dbReference>
<name>A0ABU2H1Y4_9ACTN</name>
<dbReference type="InterPro" id="IPR013762">
    <property type="entry name" value="Integrase-like_cat_sf"/>
</dbReference>
<keyword evidence="1" id="KW-0233">DNA recombination</keyword>
<comment type="caution">
    <text evidence="2">The sequence shown here is derived from an EMBL/GenBank/DDBJ whole genome shotgun (WGS) entry which is preliminary data.</text>
</comment>
<dbReference type="EMBL" id="JAVLVT010000001">
    <property type="protein sequence ID" value="MDS1269306.1"/>
    <property type="molecule type" value="Genomic_DNA"/>
</dbReference>
<dbReference type="InterPro" id="IPR011010">
    <property type="entry name" value="DNA_brk_join_enz"/>
</dbReference>
<keyword evidence="3" id="KW-1185">Reference proteome</keyword>
<evidence type="ECO:0000313" key="2">
    <source>
        <dbReference type="EMBL" id="MDS1269306.1"/>
    </source>
</evidence>